<proteinExistence type="predicted"/>
<dbReference type="Pfam" id="PF07727">
    <property type="entry name" value="RVT_2"/>
    <property type="match status" value="1"/>
</dbReference>
<evidence type="ECO:0000256" key="1">
    <source>
        <dbReference type="SAM" id="MobiDB-lite"/>
    </source>
</evidence>
<dbReference type="InterPro" id="IPR043502">
    <property type="entry name" value="DNA/RNA_pol_sf"/>
</dbReference>
<feature type="compositionally biased region" description="Low complexity" evidence="1">
    <location>
        <begin position="115"/>
        <end position="145"/>
    </location>
</feature>
<dbReference type="EMBL" id="JAAIUW010000006">
    <property type="protein sequence ID" value="KAF7825751.1"/>
    <property type="molecule type" value="Genomic_DNA"/>
</dbReference>
<evidence type="ECO:0000313" key="4">
    <source>
        <dbReference type="Proteomes" id="UP000634136"/>
    </source>
</evidence>
<dbReference type="AlphaFoldDB" id="A0A834TRT7"/>
<dbReference type="Proteomes" id="UP000634136">
    <property type="component" value="Unassembled WGS sequence"/>
</dbReference>
<evidence type="ECO:0000313" key="3">
    <source>
        <dbReference type="EMBL" id="KAF7825751.1"/>
    </source>
</evidence>
<dbReference type="SUPFAM" id="SSF56672">
    <property type="entry name" value="DNA/RNA polymerases"/>
    <property type="match status" value="1"/>
</dbReference>
<evidence type="ECO:0000259" key="2">
    <source>
        <dbReference type="Pfam" id="PF07727"/>
    </source>
</evidence>
<comment type="caution">
    <text evidence="3">The sequence shown here is derived from an EMBL/GenBank/DDBJ whole genome shotgun (WGS) entry which is preliminary data.</text>
</comment>
<name>A0A834TRT7_9FABA</name>
<accession>A0A834TRT7</accession>
<feature type="compositionally biased region" description="Polar residues" evidence="1">
    <location>
        <begin position="175"/>
        <end position="195"/>
    </location>
</feature>
<sequence>MSSEITSAAAASSTQGKMYALFNASSQAASVKLDRNNFLLWEAAVYPLIKGNRLLHHINATGVIPPAEIVQDSKTIPNPERNSPTQNECIIPFIIPGSERRQNEEDEVQKSTTASSLSPRGSLTESSSSTPSDSSTRGSSTSKSSGLNPNASESRDHLSDAHVHVEPEPHESAQDQRSNPQLHDSGPPSQAQQHVMVTRSRAGVFKPKMPYVGVAESKRAVVTEPSSVSDALSTPCWKQAMTDEYTALQRNNTWVLTLYQWGFKNAVSDISLFYIHSQKLTVFVLIYVDDIVVTGNNPKYLSEFIKRLNTVFALKDLGPLYYFLGLEVYRDHTGIYLNQGKYVDDVLKRLGMSECAEVSTPMVTGRKFTTEDGDKMKDPTLYRKAIDLYRCPYSRILVQL</sequence>
<gene>
    <name evidence="3" type="ORF">G2W53_016915</name>
</gene>
<dbReference type="OrthoDB" id="1711781at2759"/>
<organism evidence="3 4">
    <name type="scientific">Senna tora</name>
    <dbReference type="NCBI Taxonomy" id="362788"/>
    <lineage>
        <taxon>Eukaryota</taxon>
        <taxon>Viridiplantae</taxon>
        <taxon>Streptophyta</taxon>
        <taxon>Embryophyta</taxon>
        <taxon>Tracheophyta</taxon>
        <taxon>Spermatophyta</taxon>
        <taxon>Magnoliopsida</taxon>
        <taxon>eudicotyledons</taxon>
        <taxon>Gunneridae</taxon>
        <taxon>Pentapetalae</taxon>
        <taxon>rosids</taxon>
        <taxon>fabids</taxon>
        <taxon>Fabales</taxon>
        <taxon>Fabaceae</taxon>
        <taxon>Caesalpinioideae</taxon>
        <taxon>Cassia clade</taxon>
        <taxon>Senna</taxon>
    </lineage>
</organism>
<feature type="region of interest" description="Disordered" evidence="1">
    <location>
        <begin position="95"/>
        <end position="197"/>
    </location>
</feature>
<feature type="compositionally biased region" description="Basic and acidic residues" evidence="1">
    <location>
        <begin position="153"/>
        <end position="174"/>
    </location>
</feature>
<keyword evidence="4" id="KW-1185">Reference proteome</keyword>
<dbReference type="InterPro" id="IPR013103">
    <property type="entry name" value="RVT_2"/>
</dbReference>
<reference evidence="3" key="1">
    <citation type="submission" date="2020-09" db="EMBL/GenBank/DDBJ databases">
        <title>Genome-Enabled Discovery of Anthraquinone Biosynthesis in Senna tora.</title>
        <authorList>
            <person name="Kang S.-H."/>
            <person name="Pandey R.P."/>
            <person name="Lee C.-M."/>
            <person name="Sim J.-S."/>
            <person name="Jeong J.-T."/>
            <person name="Choi B.-S."/>
            <person name="Jung M."/>
            <person name="Ginzburg D."/>
            <person name="Zhao K."/>
            <person name="Won S.Y."/>
            <person name="Oh T.-J."/>
            <person name="Yu Y."/>
            <person name="Kim N.-H."/>
            <person name="Lee O.R."/>
            <person name="Lee T.-H."/>
            <person name="Bashyal P."/>
            <person name="Kim T.-S."/>
            <person name="Lee W.-H."/>
            <person name="Kawkins C."/>
            <person name="Kim C.-K."/>
            <person name="Kim J.S."/>
            <person name="Ahn B.O."/>
            <person name="Rhee S.Y."/>
            <person name="Sohng J.K."/>
        </authorList>
    </citation>
    <scope>NUCLEOTIDE SEQUENCE</scope>
    <source>
        <tissue evidence="3">Leaf</tissue>
    </source>
</reference>
<feature type="domain" description="Reverse transcriptase Ty1/copia-type" evidence="2">
    <location>
        <begin position="254"/>
        <end position="363"/>
    </location>
</feature>
<protein>
    <submittedName>
        <fullName evidence="3">Copia protein</fullName>
    </submittedName>
</protein>